<dbReference type="InterPro" id="IPR012677">
    <property type="entry name" value="Nucleotide-bd_a/b_plait_sf"/>
</dbReference>
<accession>A0A9Q1C087</accession>
<dbReference type="InterPro" id="IPR000504">
    <property type="entry name" value="RRM_dom"/>
</dbReference>
<dbReference type="SMART" id="SM00360">
    <property type="entry name" value="RRM"/>
    <property type="match status" value="1"/>
</dbReference>
<dbReference type="Gene3D" id="3.30.70.330">
    <property type="match status" value="1"/>
</dbReference>
<dbReference type="GO" id="GO:0031123">
    <property type="term" value="P:RNA 3'-end processing"/>
    <property type="evidence" value="ECO:0007669"/>
    <property type="project" value="TreeGrafter"/>
</dbReference>
<reference evidence="4" key="1">
    <citation type="submission" date="2021-10" db="EMBL/GenBank/DDBJ databases">
        <title>Tropical sea cucumber genome reveals ecological adaptation and Cuvierian tubules defense mechanism.</title>
        <authorList>
            <person name="Chen T."/>
        </authorList>
    </citation>
    <scope>NUCLEOTIDE SEQUENCE</scope>
    <source>
        <strain evidence="4">Nanhai2018</strain>
        <tissue evidence="4">Muscle</tissue>
    </source>
</reference>
<dbReference type="PANTHER" id="PTHR12271:SF127">
    <property type="entry name" value="SPECKLE TARGETED PIP5K1A-REGULATED POLY(A) POLYMERASE"/>
    <property type="match status" value="1"/>
</dbReference>
<dbReference type="SUPFAM" id="SSF81301">
    <property type="entry name" value="Nucleotidyltransferase"/>
    <property type="match status" value="1"/>
</dbReference>
<dbReference type="OrthoDB" id="2274644at2759"/>
<dbReference type="PROSITE" id="PS00028">
    <property type="entry name" value="ZINC_FINGER_C2H2_1"/>
    <property type="match status" value="1"/>
</dbReference>
<feature type="compositionally biased region" description="Polar residues" evidence="2">
    <location>
        <begin position="680"/>
        <end position="703"/>
    </location>
</feature>
<dbReference type="GO" id="GO:0003723">
    <property type="term" value="F:RNA binding"/>
    <property type="evidence" value="ECO:0007669"/>
    <property type="project" value="UniProtKB-UniRule"/>
</dbReference>
<dbReference type="GO" id="GO:1990817">
    <property type="term" value="F:poly(A) RNA polymerase activity"/>
    <property type="evidence" value="ECO:0007669"/>
    <property type="project" value="TreeGrafter"/>
</dbReference>
<feature type="domain" description="RRM" evidence="3">
    <location>
        <begin position="54"/>
        <end position="127"/>
    </location>
</feature>
<dbReference type="AlphaFoldDB" id="A0A9Q1C087"/>
<dbReference type="Gene3D" id="1.10.1410.10">
    <property type="match status" value="1"/>
</dbReference>
<dbReference type="InterPro" id="IPR035979">
    <property type="entry name" value="RBD_domain_sf"/>
</dbReference>
<dbReference type="CDD" id="cd05402">
    <property type="entry name" value="NT_PAP_TUTase"/>
    <property type="match status" value="1"/>
</dbReference>
<dbReference type="SUPFAM" id="SSF81631">
    <property type="entry name" value="PAP/OAS1 substrate-binding domain"/>
    <property type="match status" value="1"/>
</dbReference>
<dbReference type="Pfam" id="PF00076">
    <property type="entry name" value="RRM_1"/>
    <property type="match status" value="1"/>
</dbReference>
<dbReference type="Proteomes" id="UP001152320">
    <property type="component" value="Chromosome 9"/>
</dbReference>
<evidence type="ECO:0000313" key="5">
    <source>
        <dbReference type="Proteomes" id="UP001152320"/>
    </source>
</evidence>
<feature type="region of interest" description="Disordered" evidence="2">
    <location>
        <begin position="652"/>
        <end position="703"/>
    </location>
</feature>
<evidence type="ECO:0000256" key="2">
    <source>
        <dbReference type="SAM" id="MobiDB-lite"/>
    </source>
</evidence>
<dbReference type="InterPro" id="IPR013087">
    <property type="entry name" value="Znf_C2H2_type"/>
</dbReference>
<dbReference type="InterPro" id="IPR054708">
    <property type="entry name" value="MTPAP-like_central"/>
</dbReference>
<sequence>MDTEAFIQRHGKFYYCEMCGTRLATDQCVSDHVKGKKHRHLVNLKVTREEQAEKSVFVGNLQKTTSELELMDYFSQYGPISKVVMDKQKSAYAIIEFTNKASAIKATNKEKQTMNRLNILVRPREVKPFVSSGIQQKNSFLEAKKKKEEQQRLEREALTSRLALEESFQDQMDALVNVTSLTPSSLQLRYLICRLLQEVFTEFFPACCVYPYGSSVNGCGREEADLDIFLSLKWTDEQWKYQFATLKLDQNKLLQDKDSSSESSAIEDSIQSNSAQDVPMEGGDLVPADASDKDTLEFVGQILQKCVPSCYKVQKITSARKPVIKFVHKESGLHCDIVLNNRLSLRNTELIHFYCSLRPEVRPLIFMIRRWAKCHQIAENCGPGPRLTNYAVTWMVIFYLQTKRFVPTVQELQQKAGVADQLTIDGWNCSLCLDCSQYPLTAKSPNIETLLKGFYEYYSGMDWTLNCLCPVTGKVMPLSQVSEVSHPSNADQFKCGAMNIQDPLELTHNITSNVNEKTFKIMVQEFKKAAVTCISTNFPKKPHQESTSPSPALWGISLLLGSPCKKQAGQKDKSEANMILKFQLSNQQLSDEFVRAHGDSVSVKKAWAGKVRELLLQIFRDTLNVSCVEVLGNDEQGLSDQSGDVSMEVDDGKEFVSPEGEGQDEEESCGEPPSKKIRTAESSLKVSDTGSKLTGDVSNSESTDQPLMFSCSVCHEVWVGRRKVRRQLQQSGESSTGLALEKLVTEKIISNSGVGRPSEEAILEFHVEMKSELKDSGVVQLAMMPLKEETLFKPFYHFLEGFLTKTVNECKF</sequence>
<keyword evidence="1" id="KW-0694">RNA-binding</keyword>
<evidence type="ECO:0000256" key="1">
    <source>
        <dbReference type="PROSITE-ProRule" id="PRU00176"/>
    </source>
</evidence>
<comment type="caution">
    <text evidence="4">The sequence shown here is derived from an EMBL/GenBank/DDBJ whole genome shotgun (WGS) entry which is preliminary data.</text>
</comment>
<dbReference type="EMBL" id="JAIZAY010000009">
    <property type="protein sequence ID" value="KAJ8036025.1"/>
    <property type="molecule type" value="Genomic_DNA"/>
</dbReference>
<dbReference type="SUPFAM" id="SSF54928">
    <property type="entry name" value="RNA-binding domain, RBD"/>
    <property type="match status" value="1"/>
</dbReference>
<feature type="region of interest" description="Disordered" evidence="2">
    <location>
        <begin position="262"/>
        <end position="286"/>
    </location>
</feature>
<organism evidence="4 5">
    <name type="scientific">Holothuria leucospilota</name>
    <name type="common">Black long sea cucumber</name>
    <name type="synonym">Mertensiothuria leucospilota</name>
    <dbReference type="NCBI Taxonomy" id="206669"/>
    <lineage>
        <taxon>Eukaryota</taxon>
        <taxon>Metazoa</taxon>
        <taxon>Echinodermata</taxon>
        <taxon>Eleutherozoa</taxon>
        <taxon>Echinozoa</taxon>
        <taxon>Holothuroidea</taxon>
        <taxon>Aspidochirotacea</taxon>
        <taxon>Aspidochirotida</taxon>
        <taxon>Holothuriidae</taxon>
        <taxon>Holothuria</taxon>
    </lineage>
</organism>
<protein>
    <submittedName>
        <fullName evidence="4">Speckle targeted PIP5K1A-regulated poly(A) polymerase</fullName>
    </submittedName>
</protein>
<dbReference type="Gene3D" id="3.30.460.10">
    <property type="entry name" value="Beta Polymerase, domain 2"/>
    <property type="match status" value="1"/>
</dbReference>
<dbReference type="InterPro" id="IPR043519">
    <property type="entry name" value="NT_sf"/>
</dbReference>
<keyword evidence="5" id="KW-1185">Reference proteome</keyword>
<feature type="compositionally biased region" description="Low complexity" evidence="2">
    <location>
        <begin position="262"/>
        <end position="272"/>
    </location>
</feature>
<dbReference type="PANTHER" id="PTHR12271">
    <property type="entry name" value="POLY A POLYMERASE CID PAP -RELATED"/>
    <property type="match status" value="1"/>
</dbReference>
<dbReference type="PROSITE" id="PS50102">
    <property type="entry name" value="RRM"/>
    <property type="match status" value="1"/>
</dbReference>
<name>A0A9Q1C087_HOLLE</name>
<evidence type="ECO:0000313" key="4">
    <source>
        <dbReference type="EMBL" id="KAJ8036025.1"/>
    </source>
</evidence>
<evidence type="ECO:0000259" key="3">
    <source>
        <dbReference type="PROSITE" id="PS50102"/>
    </source>
</evidence>
<proteinExistence type="predicted"/>
<dbReference type="Pfam" id="PF22600">
    <property type="entry name" value="MTPAP-like_central"/>
    <property type="match status" value="1"/>
</dbReference>
<gene>
    <name evidence="4" type="ORF">HOLleu_19882</name>
</gene>